<organism evidence="13 14">
    <name type="scientific">Pullulanibacillus camelliae</name>
    <dbReference type="NCBI Taxonomy" id="1707096"/>
    <lineage>
        <taxon>Bacteria</taxon>
        <taxon>Bacillati</taxon>
        <taxon>Bacillota</taxon>
        <taxon>Bacilli</taxon>
        <taxon>Bacillales</taxon>
        <taxon>Sporolactobacillaceae</taxon>
        <taxon>Pullulanibacillus</taxon>
    </lineage>
</organism>
<keyword evidence="7" id="KW-0479">Metal-binding</keyword>
<comment type="caution">
    <text evidence="13">The sequence shown here is derived from an EMBL/GenBank/DDBJ whole genome shotgun (WGS) entry which is preliminary data.</text>
</comment>
<comment type="cofactor">
    <cofactor evidence="2">
        <name>Zn(2+)</name>
        <dbReference type="ChEBI" id="CHEBI:29105"/>
    </cofactor>
</comment>
<comment type="cofactor">
    <cofactor evidence="1">
        <name>Co(2+)</name>
        <dbReference type="ChEBI" id="CHEBI:48828"/>
    </cofactor>
</comment>
<dbReference type="Pfam" id="PF01546">
    <property type="entry name" value="Peptidase_M20"/>
    <property type="match status" value="1"/>
</dbReference>
<evidence type="ECO:0000256" key="2">
    <source>
        <dbReference type="ARBA" id="ARBA00001947"/>
    </source>
</evidence>
<dbReference type="NCBIfam" id="TIGR01910">
    <property type="entry name" value="DapE-ArgE"/>
    <property type="match status" value="1"/>
</dbReference>
<evidence type="ECO:0000256" key="1">
    <source>
        <dbReference type="ARBA" id="ARBA00001941"/>
    </source>
</evidence>
<evidence type="ECO:0000256" key="9">
    <source>
        <dbReference type="ARBA" id="ARBA00022833"/>
    </source>
</evidence>
<evidence type="ECO:0000259" key="12">
    <source>
        <dbReference type="Pfam" id="PF07687"/>
    </source>
</evidence>
<dbReference type="InterPro" id="IPR010182">
    <property type="entry name" value="ArgE/DapE"/>
</dbReference>
<dbReference type="RefSeq" id="WP_188694421.1">
    <property type="nucleotide sequence ID" value="NZ_BMIR01000011.1"/>
</dbReference>
<comment type="pathway">
    <text evidence="3">Amino-acid biosynthesis; L-lysine biosynthesis via DAP pathway; LL-2,6-diaminopimelate from (S)-tetrahydrodipicolinate (succinylase route): step 3/3.</text>
</comment>
<gene>
    <name evidence="13" type="ORF">GCM10011391_24980</name>
</gene>
<evidence type="ECO:0000256" key="6">
    <source>
        <dbReference type="ARBA" id="ARBA00016853"/>
    </source>
</evidence>
<dbReference type="Pfam" id="PF07687">
    <property type="entry name" value="M20_dimer"/>
    <property type="match status" value="1"/>
</dbReference>
<dbReference type="Gene3D" id="3.40.630.10">
    <property type="entry name" value="Zn peptidases"/>
    <property type="match status" value="1"/>
</dbReference>
<comment type="similarity">
    <text evidence="4">Belongs to the peptidase M20A family.</text>
</comment>
<evidence type="ECO:0000256" key="4">
    <source>
        <dbReference type="ARBA" id="ARBA00006247"/>
    </source>
</evidence>
<keyword evidence="10" id="KW-0170">Cobalt</keyword>
<evidence type="ECO:0000313" key="13">
    <source>
        <dbReference type="EMBL" id="GGE45134.1"/>
    </source>
</evidence>
<name>A0A8J2YIM4_9BACL</name>
<dbReference type="InterPro" id="IPR036264">
    <property type="entry name" value="Bact_exopeptidase_dim_dom"/>
</dbReference>
<dbReference type="InterPro" id="IPR001261">
    <property type="entry name" value="ArgE/DapE_CS"/>
</dbReference>
<dbReference type="UniPathway" id="UPA00034">
    <property type="reaction ID" value="UER00021"/>
</dbReference>
<comment type="catalytic activity">
    <reaction evidence="11">
        <text>N-succinyl-(2S,6S)-2,6-diaminopimelate + H2O = (2S,6S)-2,6-diaminopimelate + succinate</text>
        <dbReference type="Rhea" id="RHEA:22608"/>
        <dbReference type="ChEBI" id="CHEBI:15377"/>
        <dbReference type="ChEBI" id="CHEBI:30031"/>
        <dbReference type="ChEBI" id="CHEBI:57609"/>
        <dbReference type="ChEBI" id="CHEBI:58087"/>
        <dbReference type="EC" id="3.5.1.18"/>
    </reaction>
</comment>
<dbReference type="GO" id="GO:0046872">
    <property type="term" value="F:metal ion binding"/>
    <property type="evidence" value="ECO:0007669"/>
    <property type="project" value="UniProtKB-KW"/>
</dbReference>
<dbReference type="GO" id="GO:0009089">
    <property type="term" value="P:lysine biosynthetic process via diaminopimelate"/>
    <property type="evidence" value="ECO:0007669"/>
    <property type="project" value="UniProtKB-UniPathway"/>
</dbReference>
<protein>
    <recommendedName>
        <fullName evidence="6">Probable succinyl-diaminopimelate desuccinylase</fullName>
        <ecNumber evidence="5">3.5.1.18</ecNumber>
    </recommendedName>
</protein>
<dbReference type="GO" id="GO:0009014">
    <property type="term" value="F:succinyl-diaminopimelate desuccinylase activity"/>
    <property type="evidence" value="ECO:0007669"/>
    <property type="project" value="UniProtKB-EC"/>
</dbReference>
<sequence length="407" mass="44396">MQANIQQTVEGLKNQLVTLLQGLIRIPSENPPGDYSEISLFLEKELMILGFEVEIIEVPSKLVAKMEKSKPRRNVIATLKGSEAGRNLIFNAHIDTVPVGNVDKWSYPPYSGHIEKERIYGRGATDSKGRLAAYIIAAIALKKSGLPFKGSITIAATCDEETGGVLGSGFVAEQGIVSGDSVIVEGYSNQIVRATAGVLQLKIISKGVPAHAGFKWKGVNALEKMTKIIEALAAYQKELENQPSSIPGMKYTTVNIGTISGGTKINVVPDLCSIEVDFRVIPEQSIEAIYKRVKALIQQLAEEDQDMIIEIEKIPDFETEPTVISEDSPLITAIQEANKEVTGQTLPVVGMMGQTDARWYINNGIPSINFGPGTNENHLHGYDEYMDIKDLLQTTKVLSVLARNFLA</sequence>
<evidence type="ECO:0000256" key="7">
    <source>
        <dbReference type="ARBA" id="ARBA00022723"/>
    </source>
</evidence>
<dbReference type="EMBL" id="BMIR01000011">
    <property type="protein sequence ID" value="GGE45134.1"/>
    <property type="molecule type" value="Genomic_DNA"/>
</dbReference>
<feature type="domain" description="Peptidase M20 dimerisation" evidence="12">
    <location>
        <begin position="195"/>
        <end position="304"/>
    </location>
</feature>
<dbReference type="Gene3D" id="3.30.70.360">
    <property type="match status" value="1"/>
</dbReference>
<dbReference type="EC" id="3.5.1.18" evidence="5"/>
<dbReference type="InterPro" id="IPR050072">
    <property type="entry name" value="Peptidase_M20A"/>
</dbReference>
<keyword evidence="8" id="KW-0378">Hydrolase</keyword>
<reference evidence="13" key="2">
    <citation type="submission" date="2020-09" db="EMBL/GenBank/DDBJ databases">
        <authorList>
            <person name="Sun Q."/>
            <person name="Zhou Y."/>
        </authorList>
    </citation>
    <scope>NUCLEOTIDE SEQUENCE</scope>
    <source>
        <strain evidence="13">CGMCC 1.15371</strain>
    </source>
</reference>
<evidence type="ECO:0000256" key="11">
    <source>
        <dbReference type="ARBA" id="ARBA00051301"/>
    </source>
</evidence>
<keyword evidence="9" id="KW-0862">Zinc</keyword>
<dbReference type="SUPFAM" id="SSF55031">
    <property type="entry name" value="Bacterial exopeptidase dimerisation domain"/>
    <property type="match status" value="1"/>
</dbReference>
<evidence type="ECO:0000256" key="8">
    <source>
        <dbReference type="ARBA" id="ARBA00022801"/>
    </source>
</evidence>
<dbReference type="PANTHER" id="PTHR43808">
    <property type="entry name" value="ACETYLORNITHINE DEACETYLASE"/>
    <property type="match status" value="1"/>
</dbReference>
<keyword evidence="14" id="KW-1185">Reference proteome</keyword>
<dbReference type="SUPFAM" id="SSF53187">
    <property type="entry name" value="Zn-dependent exopeptidases"/>
    <property type="match status" value="1"/>
</dbReference>
<dbReference type="PROSITE" id="PS00759">
    <property type="entry name" value="ARGE_DAPE_CPG2_2"/>
    <property type="match status" value="1"/>
</dbReference>
<dbReference type="InterPro" id="IPR002933">
    <property type="entry name" value="Peptidase_M20"/>
</dbReference>
<evidence type="ECO:0000256" key="3">
    <source>
        <dbReference type="ARBA" id="ARBA00005130"/>
    </source>
</evidence>
<accession>A0A8J2YIM4</accession>
<dbReference type="Proteomes" id="UP000628775">
    <property type="component" value="Unassembled WGS sequence"/>
</dbReference>
<evidence type="ECO:0000256" key="10">
    <source>
        <dbReference type="ARBA" id="ARBA00023285"/>
    </source>
</evidence>
<evidence type="ECO:0000313" key="14">
    <source>
        <dbReference type="Proteomes" id="UP000628775"/>
    </source>
</evidence>
<dbReference type="AlphaFoldDB" id="A0A8J2YIM4"/>
<proteinExistence type="inferred from homology"/>
<dbReference type="PIRSF" id="PIRSF036696">
    <property type="entry name" value="ACY-1"/>
    <property type="match status" value="1"/>
</dbReference>
<evidence type="ECO:0000256" key="5">
    <source>
        <dbReference type="ARBA" id="ARBA00011921"/>
    </source>
</evidence>
<dbReference type="InterPro" id="IPR011650">
    <property type="entry name" value="Peptidase_M20_dimer"/>
</dbReference>
<reference evidence="13" key="1">
    <citation type="journal article" date="2014" name="Int. J. Syst. Evol. Microbiol.">
        <title>Complete genome sequence of Corynebacterium casei LMG S-19264T (=DSM 44701T), isolated from a smear-ripened cheese.</title>
        <authorList>
            <consortium name="US DOE Joint Genome Institute (JGI-PGF)"/>
            <person name="Walter F."/>
            <person name="Albersmeier A."/>
            <person name="Kalinowski J."/>
            <person name="Ruckert C."/>
        </authorList>
    </citation>
    <scope>NUCLEOTIDE SEQUENCE</scope>
    <source>
        <strain evidence="13">CGMCC 1.15371</strain>
    </source>
</reference>